<evidence type="ECO:0000313" key="1">
    <source>
        <dbReference type="EMBL" id="KAJ8010263.1"/>
    </source>
</evidence>
<reference evidence="1" key="1">
    <citation type="submission" date="2021-05" db="EMBL/GenBank/DDBJ databases">
        <authorList>
            <person name="Pan Q."/>
            <person name="Jouanno E."/>
            <person name="Zahm M."/>
            <person name="Klopp C."/>
            <person name="Cabau C."/>
            <person name="Louis A."/>
            <person name="Berthelot C."/>
            <person name="Parey E."/>
            <person name="Roest Crollius H."/>
            <person name="Montfort J."/>
            <person name="Robinson-Rechavi M."/>
            <person name="Bouchez O."/>
            <person name="Lampietro C."/>
            <person name="Lopez Roques C."/>
            <person name="Donnadieu C."/>
            <person name="Postlethwait J."/>
            <person name="Bobe J."/>
            <person name="Dillon D."/>
            <person name="Chandos A."/>
            <person name="von Hippel F."/>
            <person name="Guiguen Y."/>
        </authorList>
    </citation>
    <scope>NUCLEOTIDE SEQUENCE</scope>
    <source>
        <strain evidence="1">YG-Jan2019</strain>
    </source>
</reference>
<dbReference type="EMBL" id="CM055733">
    <property type="protein sequence ID" value="KAJ8010263.1"/>
    <property type="molecule type" value="Genomic_DNA"/>
</dbReference>
<evidence type="ECO:0000313" key="2">
    <source>
        <dbReference type="Proteomes" id="UP001157502"/>
    </source>
</evidence>
<organism evidence="1 2">
    <name type="scientific">Dallia pectoralis</name>
    <name type="common">Alaska blackfish</name>
    <dbReference type="NCBI Taxonomy" id="75939"/>
    <lineage>
        <taxon>Eukaryota</taxon>
        <taxon>Metazoa</taxon>
        <taxon>Chordata</taxon>
        <taxon>Craniata</taxon>
        <taxon>Vertebrata</taxon>
        <taxon>Euteleostomi</taxon>
        <taxon>Actinopterygii</taxon>
        <taxon>Neopterygii</taxon>
        <taxon>Teleostei</taxon>
        <taxon>Protacanthopterygii</taxon>
        <taxon>Esociformes</taxon>
        <taxon>Umbridae</taxon>
        <taxon>Dallia</taxon>
    </lineage>
</organism>
<comment type="caution">
    <text evidence="1">The sequence shown here is derived from an EMBL/GenBank/DDBJ whole genome shotgun (WGS) entry which is preliminary data.</text>
</comment>
<protein>
    <submittedName>
        <fullName evidence="1">Uncharacterized protein</fullName>
    </submittedName>
</protein>
<accession>A0ACC2H306</accession>
<name>A0ACC2H306_DALPE</name>
<keyword evidence="2" id="KW-1185">Reference proteome</keyword>
<gene>
    <name evidence="1" type="ORF">DPEC_G00073180</name>
</gene>
<proteinExistence type="predicted"/>
<dbReference type="Proteomes" id="UP001157502">
    <property type="component" value="Chromosome 6"/>
</dbReference>
<sequence>MASCGSDSQYALSGAAYSLFENQGSIKLNLLGLLKEKRHRPDFFTSYRQPVRKSKSQSQREVSQDPEESDTLVEELKAANVEMQAAKSFHTYNIT</sequence>